<comment type="caution">
    <text evidence="1">The sequence shown here is derived from an EMBL/GenBank/DDBJ whole genome shotgun (WGS) entry which is preliminary data.</text>
</comment>
<protein>
    <submittedName>
        <fullName evidence="1">Uncharacterized protein</fullName>
    </submittedName>
</protein>
<proteinExistence type="predicted"/>
<keyword evidence="2" id="KW-1185">Reference proteome</keyword>
<name>A0ABP9X6E3_9CHLR</name>
<dbReference type="Proteomes" id="UP001428290">
    <property type="component" value="Unassembled WGS sequence"/>
</dbReference>
<evidence type="ECO:0000313" key="2">
    <source>
        <dbReference type="Proteomes" id="UP001428290"/>
    </source>
</evidence>
<dbReference type="EMBL" id="BAABRU010000028">
    <property type="protein sequence ID" value="GAA5530957.1"/>
    <property type="molecule type" value="Genomic_DNA"/>
</dbReference>
<reference evidence="1 2" key="1">
    <citation type="submission" date="2024-02" db="EMBL/GenBank/DDBJ databases">
        <title>Herpetosiphon gulosus NBRC 112829.</title>
        <authorList>
            <person name="Ichikawa N."/>
            <person name="Katano-Makiyama Y."/>
            <person name="Hidaka K."/>
        </authorList>
    </citation>
    <scope>NUCLEOTIDE SEQUENCE [LARGE SCALE GENOMIC DNA]</scope>
    <source>
        <strain evidence="1 2">NBRC 112829</strain>
    </source>
</reference>
<evidence type="ECO:0000313" key="1">
    <source>
        <dbReference type="EMBL" id="GAA5530957.1"/>
    </source>
</evidence>
<sequence>MEMHVDTALLPGAHGVSRGIAQEASRIIPAASRVRDQSDPQCSLVSIPHTRWPTAIACAECCGQIAMLRVER</sequence>
<organism evidence="1 2">
    <name type="scientific">Herpetosiphon gulosus</name>
    <dbReference type="NCBI Taxonomy" id="1973496"/>
    <lineage>
        <taxon>Bacteria</taxon>
        <taxon>Bacillati</taxon>
        <taxon>Chloroflexota</taxon>
        <taxon>Chloroflexia</taxon>
        <taxon>Herpetosiphonales</taxon>
        <taxon>Herpetosiphonaceae</taxon>
        <taxon>Herpetosiphon</taxon>
    </lineage>
</organism>
<accession>A0ABP9X6E3</accession>
<gene>
    <name evidence="1" type="ORF">Hgul01_04781</name>
</gene>